<reference evidence="2" key="1">
    <citation type="submission" date="2018-10" db="EMBL/GenBank/DDBJ databases">
        <authorList>
            <person name="Plewniak F."/>
        </authorList>
    </citation>
    <scope>NUCLEOTIDE SEQUENCE</scope>
</reference>
<dbReference type="Gene3D" id="3.40.1480.10">
    <property type="entry name" value="MOFRL domain"/>
    <property type="match status" value="1"/>
</dbReference>
<dbReference type="Pfam" id="PF05161">
    <property type="entry name" value="MOFRL"/>
    <property type="match status" value="1"/>
</dbReference>
<dbReference type="SUPFAM" id="SSF82544">
    <property type="entry name" value="GckA/TtuD-like"/>
    <property type="match status" value="1"/>
</dbReference>
<feature type="domain" description="MOFRL" evidence="1">
    <location>
        <begin position="2"/>
        <end position="32"/>
    </location>
</feature>
<proteinExistence type="predicted"/>
<protein>
    <recommendedName>
        <fullName evidence="1">MOFRL domain-containing protein</fullName>
    </recommendedName>
</protein>
<dbReference type="AlphaFoldDB" id="A0A3P3ZMQ4"/>
<dbReference type="InterPro" id="IPR037035">
    <property type="entry name" value="GK-like_C_sf"/>
</dbReference>
<dbReference type="EMBL" id="UOYP01000119">
    <property type="protein sequence ID" value="VAY87496.1"/>
    <property type="molecule type" value="Genomic_DNA"/>
</dbReference>
<dbReference type="InterPro" id="IPR007835">
    <property type="entry name" value="MOFRL"/>
</dbReference>
<evidence type="ECO:0000313" key="2">
    <source>
        <dbReference type="EMBL" id="VAY87496.1"/>
    </source>
</evidence>
<organism evidence="2">
    <name type="scientific">mine drainage metagenome</name>
    <dbReference type="NCBI Taxonomy" id="410659"/>
    <lineage>
        <taxon>unclassified sequences</taxon>
        <taxon>metagenomes</taxon>
        <taxon>ecological metagenomes</taxon>
    </lineage>
</organism>
<sequence>MTDYLTNNDGYGFFAALDDLVITGPTLTNVNDFRALLIP</sequence>
<accession>A0A3P3ZMQ4</accession>
<evidence type="ECO:0000259" key="1">
    <source>
        <dbReference type="Pfam" id="PF05161"/>
    </source>
</evidence>
<gene>
    <name evidence="2" type="ORF">CARN8_2050002</name>
</gene>
<name>A0A3P3ZMQ4_9ZZZZ</name>